<evidence type="ECO:0000313" key="3">
    <source>
        <dbReference type="Proteomes" id="UP000298327"/>
    </source>
</evidence>
<reference evidence="2 3" key="1">
    <citation type="submission" date="2019-02" db="EMBL/GenBank/DDBJ databases">
        <title>Genome sequencing of the rare red list fungi Dentipellis fragilis.</title>
        <authorList>
            <person name="Buettner E."/>
            <person name="Kellner H."/>
        </authorList>
    </citation>
    <scope>NUCLEOTIDE SEQUENCE [LARGE SCALE GENOMIC DNA]</scope>
    <source>
        <strain evidence="2 3">DSM 105465</strain>
    </source>
</reference>
<evidence type="ECO:0000313" key="2">
    <source>
        <dbReference type="EMBL" id="TFY67598.1"/>
    </source>
</evidence>
<dbReference type="OrthoDB" id="1001765at2759"/>
<comment type="caution">
    <text evidence="2">The sequence shown here is derived from an EMBL/GenBank/DDBJ whole genome shotgun (WGS) entry which is preliminary data.</text>
</comment>
<protein>
    <submittedName>
        <fullName evidence="2">Uncharacterized protein</fullName>
    </submittedName>
</protein>
<accession>A0A4Y9Z107</accession>
<dbReference type="AlphaFoldDB" id="A0A4Y9Z107"/>
<gene>
    <name evidence="2" type="ORF">EVG20_g3877</name>
</gene>
<keyword evidence="3" id="KW-1185">Reference proteome</keyword>
<name>A0A4Y9Z107_9AGAM</name>
<sequence>MPSSLPLPLQEFVVPDNLSGTVAIFVTSDDTPLSGDIQSRATASGKIVAGPAMVSVVLKNPYLPPVGSFGKRYSSVVNNGQEGKELENQYLERRDDPRNSKPKSITVFLLEVADSEWDASTALS</sequence>
<proteinExistence type="predicted"/>
<dbReference type="EMBL" id="SEOQ01000186">
    <property type="protein sequence ID" value="TFY67598.1"/>
    <property type="molecule type" value="Genomic_DNA"/>
</dbReference>
<organism evidence="2 3">
    <name type="scientific">Dentipellis fragilis</name>
    <dbReference type="NCBI Taxonomy" id="205917"/>
    <lineage>
        <taxon>Eukaryota</taxon>
        <taxon>Fungi</taxon>
        <taxon>Dikarya</taxon>
        <taxon>Basidiomycota</taxon>
        <taxon>Agaricomycotina</taxon>
        <taxon>Agaricomycetes</taxon>
        <taxon>Russulales</taxon>
        <taxon>Hericiaceae</taxon>
        <taxon>Dentipellis</taxon>
    </lineage>
</organism>
<feature type="compositionally biased region" description="Basic and acidic residues" evidence="1">
    <location>
        <begin position="82"/>
        <end position="99"/>
    </location>
</feature>
<dbReference type="Proteomes" id="UP000298327">
    <property type="component" value="Unassembled WGS sequence"/>
</dbReference>
<feature type="region of interest" description="Disordered" evidence="1">
    <location>
        <begin position="80"/>
        <end position="101"/>
    </location>
</feature>
<evidence type="ECO:0000256" key="1">
    <source>
        <dbReference type="SAM" id="MobiDB-lite"/>
    </source>
</evidence>